<evidence type="ECO:0000313" key="5">
    <source>
        <dbReference type="EMBL" id="RNL40325.1"/>
    </source>
</evidence>
<dbReference type="InterPro" id="IPR011604">
    <property type="entry name" value="PDDEXK-like_dom_sf"/>
</dbReference>
<dbReference type="EMBL" id="QICD01000028">
    <property type="protein sequence ID" value="RNL40325.1"/>
    <property type="molecule type" value="Genomic_DNA"/>
</dbReference>
<dbReference type="GO" id="GO:0006281">
    <property type="term" value="P:DNA repair"/>
    <property type="evidence" value="ECO:0007669"/>
    <property type="project" value="UniProtKB-KW"/>
</dbReference>
<sequence length="966" mass="103475">MPYQHMTFDNAEDVLFAITETLAPWCAAGRVPVLLAPTPAAVLRLRRALADGSCSFGVRVETPDSWVADQWELYGDGRTLVQGAERDLLMQRACFEMRARGNAVEPTPGTVSLLAGLARESLPALLDALACDERQCELSAAQRGALAVLGRYASLLDELSLCERSQAACALSRCDCAFPPLVLAGFDDIGQAYGELFDALAEQGDVVRLDDGCRAPSRSLDRSPELTSLLDRLFLSQEEGPLEPTGAVRFLLPAGRYAACGLVLSCVTEAVAAERAAAREEGRAQLPVVVSARDPRALFDELAGPLAVSGICAAASSRRSFADTAFGRSFLALWAFANDDSCRLTLASDFAFSAFSGLGRRAACELDAAWRGDRTTDRERVVRDLSDASEVAACALAALLRGDVDGALACFEDRLRRRIDLDASFRSEQLAAVSAARSFAAACARTGSDALAARPLLERATVRASLRTADSSFEGKKQPEAVFLSLADVAERAACSCSTLLLCDMDALSYPVRAAEDGATLLLDKLGLGCCRDALAQGRRTFFRALSCARSAAVLERPLNTEDADEAYPAVMYEELLDCYRASDGQDGVSDRATGLPCSLVPHARGAGEEALHANLAPRPAGDVQESSAWPVPASGEVSESLRSRIVVPRGAGGDERPALSPSALESYLECPYKWFALRRLRLSEPDAGFGPLEMGSFSHGVLKSFYERFREAGDAKVTQDNLARARELLGATFDRHLGFQRELKRNRNPLIPRTKFEESEVADLRKRLLGYLDREALLLPGFKPTCFELDFGEAEPFAYAGCLLRGSIDRIDVNDRGQAVVIDYKGSLTGDYALASASQAAQAGGAVLPHKIQSLAYAQVARRLLGLDVVGALYVSYGKAARVAGAVDRAIVGESDVPGLDMQACGVPGPAGEAVGATTFQDLLDVVEQRIETAVRMLSCGDIAPDPRGEDPCGHCPVLTCERRR</sequence>
<evidence type="ECO:0000313" key="6">
    <source>
        <dbReference type="Proteomes" id="UP000278632"/>
    </source>
</evidence>
<evidence type="ECO:0000256" key="1">
    <source>
        <dbReference type="ARBA" id="ARBA00022763"/>
    </source>
</evidence>
<keyword evidence="2" id="KW-0067">ATP-binding</keyword>
<dbReference type="Gene3D" id="3.90.320.10">
    <property type="match status" value="1"/>
</dbReference>
<keyword evidence="3" id="KW-0234">DNA repair</keyword>
<keyword evidence="6" id="KW-1185">Reference proteome</keyword>
<dbReference type="Pfam" id="PF12705">
    <property type="entry name" value="PDDEXK_1"/>
    <property type="match status" value="1"/>
</dbReference>
<dbReference type="RefSeq" id="WP_123192849.1">
    <property type="nucleotide sequence ID" value="NZ_QICD01000028.1"/>
</dbReference>
<dbReference type="InterPro" id="IPR038726">
    <property type="entry name" value="PDDEXK_AddAB-type"/>
</dbReference>
<keyword evidence="1" id="KW-0227">DNA damage</keyword>
<reference evidence="6" key="1">
    <citation type="submission" date="2018-05" db="EMBL/GenBank/DDBJ databases">
        <title>Genome Sequencing of selected type strains of the family Eggerthellaceae.</title>
        <authorList>
            <person name="Danylec N."/>
            <person name="Stoll D.A."/>
            <person name="Doetsch A."/>
            <person name="Huch M."/>
        </authorList>
    </citation>
    <scope>NUCLEOTIDE SEQUENCE [LARGE SCALE GENOMIC DNA]</scope>
    <source>
        <strain evidence="6">DSM 16106</strain>
    </source>
</reference>
<keyword evidence="2" id="KW-0378">Hydrolase</keyword>
<keyword evidence="2" id="KW-0547">Nucleotide-binding</keyword>
<gene>
    <name evidence="5" type="ORF">DMP08_10545</name>
</gene>
<accession>A0A3N0AZL9</accession>
<evidence type="ECO:0000256" key="2">
    <source>
        <dbReference type="ARBA" id="ARBA00022806"/>
    </source>
</evidence>
<proteinExistence type="predicted"/>
<name>A0A3N0AZL9_9ACTN</name>
<feature type="domain" description="PD-(D/E)XK endonuclease-like" evidence="4">
    <location>
        <begin position="660"/>
        <end position="960"/>
    </location>
</feature>
<keyword evidence="2" id="KW-0347">Helicase</keyword>
<dbReference type="GO" id="GO:0004386">
    <property type="term" value="F:helicase activity"/>
    <property type="evidence" value="ECO:0007669"/>
    <property type="project" value="UniProtKB-KW"/>
</dbReference>
<evidence type="ECO:0000259" key="4">
    <source>
        <dbReference type="Pfam" id="PF12705"/>
    </source>
</evidence>
<comment type="caution">
    <text evidence="5">The sequence shown here is derived from an EMBL/GenBank/DDBJ whole genome shotgun (WGS) entry which is preliminary data.</text>
</comment>
<evidence type="ECO:0000256" key="3">
    <source>
        <dbReference type="ARBA" id="ARBA00023204"/>
    </source>
</evidence>
<dbReference type="Proteomes" id="UP000278632">
    <property type="component" value="Unassembled WGS sequence"/>
</dbReference>
<dbReference type="AlphaFoldDB" id="A0A3N0AZL9"/>
<protein>
    <submittedName>
        <fullName evidence="5">PD-(D/E)XK nuclease family protein</fullName>
    </submittedName>
</protein>
<organism evidence="5 6">
    <name type="scientific">Paraeggerthella hongkongensis</name>
    <dbReference type="NCBI Taxonomy" id="230658"/>
    <lineage>
        <taxon>Bacteria</taxon>
        <taxon>Bacillati</taxon>
        <taxon>Actinomycetota</taxon>
        <taxon>Coriobacteriia</taxon>
        <taxon>Eggerthellales</taxon>
        <taxon>Eggerthellaceae</taxon>
        <taxon>Paraeggerthella</taxon>
    </lineage>
</organism>
<dbReference type="OrthoDB" id="5240607at2"/>